<accession>A0A424Z1B6</accession>
<feature type="domain" description="Methyltransferase" evidence="5">
    <location>
        <begin position="56"/>
        <end position="150"/>
    </location>
</feature>
<evidence type="ECO:0000259" key="5">
    <source>
        <dbReference type="Pfam" id="PF13649"/>
    </source>
</evidence>
<dbReference type="EMBL" id="CP031611">
    <property type="protein sequence ID" value="AXP08807.1"/>
    <property type="molecule type" value="Genomic_DNA"/>
</dbReference>
<dbReference type="PIRSF" id="PIRSF006325">
    <property type="entry name" value="MeTrfase_bac"/>
    <property type="match status" value="1"/>
</dbReference>
<keyword evidence="1 3" id="KW-0808">Transferase</keyword>
<dbReference type="GO" id="GO:0016743">
    <property type="term" value="F:carboxyl- or carbamoyltransferase activity"/>
    <property type="evidence" value="ECO:0007669"/>
    <property type="project" value="UniProtKB-UniRule"/>
</dbReference>
<organism evidence="7 9">
    <name type="scientific">Campylobacter hepaticus</name>
    <dbReference type="NCBI Taxonomy" id="1813019"/>
    <lineage>
        <taxon>Bacteria</taxon>
        <taxon>Pseudomonadati</taxon>
        <taxon>Campylobacterota</taxon>
        <taxon>Epsilonproteobacteria</taxon>
        <taxon>Campylobacterales</taxon>
        <taxon>Campylobacteraceae</taxon>
        <taxon>Campylobacter</taxon>
    </lineage>
</organism>
<evidence type="ECO:0000313" key="9">
    <source>
        <dbReference type="Proteomes" id="UP000286095"/>
    </source>
</evidence>
<dbReference type="AlphaFoldDB" id="A0A424Z1B6"/>
<dbReference type="KEGG" id="chw:A2J15_003670"/>
<keyword evidence="8" id="KW-1185">Reference proteome</keyword>
<feature type="binding site" evidence="3 4">
    <location>
        <begin position="83"/>
        <end position="84"/>
    </location>
    <ligand>
        <name>S-adenosyl-L-methionine</name>
        <dbReference type="ChEBI" id="CHEBI:59789"/>
    </ligand>
</feature>
<evidence type="ECO:0000313" key="6">
    <source>
        <dbReference type="EMBL" id="AXP08807.1"/>
    </source>
</evidence>
<evidence type="ECO:0000256" key="3">
    <source>
        <dbReference type="HAMAP-Rule" id="MF_01589"/>
    </source>
</evidence>
<dbReference type="STRING" id="1813019.A2J15_00980"/>
<dbReference type="PANTHER" id="PTHR43861">
    <property type="entry name" value="TRANS-ACONITATE 2-METHYLTRANSFERASE-RELATED"/>
    <property type="match status" value="1"/>
</dbReference>
<keyword evidence="2 3" id="KW-0949">S-adenosyl-L-methionine</keyword>
<dbReference type="Proteomes" id="UP000093205">
    <property type="component" value="Chromosome"/>
</dbReference>
<dbReference type="OrthoDB" id="5386938at2"/>
<feature type="binding site" evidence="3 4">
    <location>
        <position position="124"/>
    </location>
    <ligand>
        <name>S-adenosyl-L-methionine</name>
        <dbReference type="ChEBI" id="CHEBI:59789"/>
    </ligand>
</feature>
<dbReference type="GeneID" id="44004610"/>
<gene>
    <name evidence="3 7" type="primary">cmoA</name>
    <name evidence="6" type="ORF">A2J15_003670</name>
    <name evidence="7" type="ORF">DZD40_03075</name>
</gene>
<evidence type="ECO:0000256" key="1">
    <source>
        <dbReference type="ARBA" id="ARBA00022679"/>
    </source>
</evidence>
<comment type="function">
    <text evidence="3">Catalyzes the conversion of S-adenosyl-L-methionine (SAM) to carboxy-S-adenosyl-L-methionine (Cx-SAM).</text>
</comment>
<dbReference type="InterPro" id="IPR041698">
    <property type="entry name" value="Methyltransf_25"/>
</dbReference>
<protein>
    <recommendedName>
        <fullName evidence="3">Carboxy-S-adenosyl-L-methionine synthase</fullName>
        <shortName evidence="3">Cx-SAM synthase</shortName>
        <ecNumber evidence="3">2.1.3.-</ecNumber>
    </recommendedName>
</protein>
<dbReference type="GO" id="GO:1904047">
    <property type="term" value="F:S-adenosyl-L-methionine binding"/>
    <property type="evidence" value="ECO:0007669"/>
    <property type="project" value="UniProtKB-UniRule"/>
</dbReference>
<dbReference type="PANTHER" id="PTHR43861:SF2">
    <property type="entry name" value="CARBOXY-S-ADENOSYL-L-METHIONINE SYNTHASE"/>
    <property type="match status" value="1"/>
</dbReference>
<dbReference type="GO" id="GO:0002098">
    <property type="term" value="P:tRNA wobble uridine modification"/>
    <property type="evidence" value="ECO:0007669"/>
    <property type="project" value="InterPro"/>
</dbReference>
<comment type="similarity">
    <text evidence="3">Belongs to the class I-like SAM-binding methyltransferase superfamily. Cx-SAM synthase family.</text>
</comment>
<feature type="binding site" evidence="3 4">
    <location>
        <begin position="60"/>
        <end position="62"/>
    </location>
    <ligand>
        <name>S-adenosyl-L-methionine</name>
        <dbReference type="ChEBI" id="CHEBI:59789"/>
    </ligand>
</feature>
<dbReference type="EC" id="2.1.3.-" evidence="3"/>
<dbReference type="HAMAP" id="MF_01589">
    <property type="entry name" value="Cx_SAM_synthase"/>
    <property type="match status" value="1"/>
</dbReference>
<dbReference type="EMBL" id="QURW01000006">
    <property type="protein sequence ID" value="RQD87900.1"/>
    <property type="molecule type" value="Genomic_DNA"/>
</dbReference>
<dbReference type="CDD" id="cd02440">
    <property type="entry name" value="AdoMet_MTases"/>
    <property type="match status" value="1"/>
</dbReference>
<dbReference type="Gene3D" id="3.40.50.150">
    <property type="entry name" value="Vaccinia Virus protein VP39"/>
    <property type="match status" value="1"/>
</dbReference>
<feature type="binding site" evidence="3">
    <location>
        <begin position="109"/>
        <end position="110"/>
    </location>
    <ligand>
        <name>S-adenosyl-L-methionine</name>
        <dbReference type="ChEBI" id="CHEBI:59789"/>
    </ligand>
</feature>
<name>A0A424Z1B6_9BACT</name>
<dbReference type="SUPFAM" id="SSF53335">
    <property type="entry name" value="S-adenosyl-L-methionine-dependent methyltransferases"/>
    <property type="match status" value="1"/>
</dbReference>
<dbReference type="InterPro" id="IPR029063">
    <property type="entry name" value="SAM-dependent_MTases_sf"/>
</dbReference>
<evidence type="ECO:0000256" key="4">
    <source>
        <dbReference type="PIRSR" id="PIRSR006325-1"/>
    </source>
</evidence>
<dbReference type="RefSeq" id="WP_066776522.1">
    <property type="nucleotide sequence ID" value="NZ_CBCSFE010000003.1"/>
</dbReference>
<evidence type="ECO:0000313" key="8">
    <source>
        <dbReference type="Proteomes" id="UP000093205"/>
    </source>
</evidence>
<proteinExistence type="inferred from homology"/>
<dbReference type="Pfam" id="PF13649">
    <property type="entry name" value="Methyltransf_25"/>
    <property type="match status" value="1"/>
</dbReference>
<comment type="catalytic activity">
    <reaction evidence="3">
        <text>prephenate + S-adenosyl-L-methionine = carboxy-S-adenosyl-L-methionine + 3-phenylpyruvate + H2O</text>
        <dbReference type="Rhea" id="RHEA:51692"/>
        <dbReference type="ChEBI" id="CHEBI:15377"/>
        <dbReference type="ChEBI" id="CHEBI:18005"/>
        <dbReference type="ChEBI" id="CHEBI:29934"/>
        <dbReference type="ChEBI" id="CHEBI:59789"/>
        <dbReference type="ChEBI" id="CHEBI:134278"/>
    </reaction>
</comment>
<dbReference type="NCBIfam" id="TIGR00740">
    <property type="entry name" value="carboxy-S-adenosyl-L-methionine synthase CmoA"/>
    <property type="match status" value="1"/>
</dbReference>
<feature type="binding site" evidence="3 4">
    <location>
        <position position="35"/>
    </location>
    <ligand>
        <name>S-adenosyl-L-methionine</name>
        <dbReference type="ChEBI" id="CHEBI:59789"/>
    </ligand>
</feature>
<evidence type="ECO:0000256" key="2">
    <source>
        <dbReference type="ARBA" id="ARBA00022691"/>
    </source>
</evidence>
<dbReference type="InterPro" id="IPR005271">
    <property type="entry name" value="CmoA"/>
</dbReference>
<sequence>MKDELFKQDLKKQFEFDKNVASVFDDMINRSVPFYKENLELCGRLLAKILPLQASVCDLGCSSANFLIFLANLRKDLKLFGVDNSACMLEIARSKIQAYGFDVKFFEADLCEFDFYKCDAFIANYTMQFIRPPKRQEMINKIYENLNTQGVFIMSEKILYEDAFLSKNMIELYAHYKEKQGYSKFEIASKREALENILIPYTQKENITMLQIAGFKKIESIFKWANFETFLAFKE</sequence>
<feature type="binding site" evidence="3">
    <location>
        <position position="191"/>
    </location>
    <ligand>
        <name>S-adenosyl-L-methionine</name>
        <dbReference type="ChEBI" id="CHEBI:59789"/>
    </ligand>
</feature>
<dbReference type="Proteomes" id="UP000286095">
    <property type="component" value="Unassembled WGS sequence"/>
</dbReference>
<reference evidence="8 9" key="1">
    <citation type="submission" date="2018-08" db="EMBL/GenBank/DDBJ databases">
        <title>Survival mechanisms of Campylobacter hepaticus identified by genomic analysis and comparative transcriptomic analysis of in vivo and in vitro derived bacteria.</title>
        <authorList>
            <person name="Van T.T.H."/>
            <person name="Moore R.J."/>
        </authorList>
    </citation>
    <scope>NUCLEOTIDE SEQUENCE [LARGE SCALE GENOMIC DNA]</scope>
    <source>
        <strain evidence="7 9">54L</strain>
        <strain evidence="6 8">HV10</strain>
    </source>
</reference>
<evidence type="ECO:0000313" key="7">
    <source>
        <dbReference type="EMBL" id="RQD87900.1"/>
    </source>
</evidence>